<dbReference type="SUPFAM" id="SSF54695">
    <property type="entry name" value="POZ domain"/>
    <property type="match status" value="1"/>
</dbReference>
<dbReference type="AlphaFoldDB" id="A0AAJ0DB93"/>
<dbReference type="Pfam" id="PF00651">
    <property type="entry name" value="BTB"/>
    <property type="match status" value="1"/>
</dbReference>
<dbReference type="Gene3D" id="3.30.710.10">
    <property type="entry name" value="Potassium Channel Kv1.1, Chain A"/>
    <property type="match status" value="1"/>
</dbReference>
<dbReference type="InterPro" id="IPR011333">
    <property type="entry name" value="SKP1/BTB/POZ_sf"/>
</dbReference>
<name>A0AAJ0DB93_9PEZI</name>
<reference evidence="2" key="1">
    <citation type="submission" date="2023-04" db="EMBL/GenBank/DDBJ databases">
        <title>Black Yeasts Isolated from many extreme environments.</title>
        <authorList>
            <person name="Coleine C."/>
            <person name="Stajich J.E."/>
            <person name="Selbmann L."/>
        </authorList>
    </citation>
    <scope>NUCLEOTIDE SEQUENCE</scope>
    <source>
        <strain evidence="2">CCFEE 5312</strain>
    </source>
</reference>
<dbReference type="PANTHER" id="PTHR47843">
    <property type="entry name" value="BTB DOMAIN-CONTAINING PROTEIN-RELATED"/>
    <property type="match status" value="1"/>
</dbReference>
<dbReference type="CDD" id="cd18186">
    <property type="entry name" value="BTB_POZ_ZBTB_KLHL-like"/>
    <property type="match status" value="1"/>
</dbReference>
<evidence type="ECO:0000259" key="1">
    <source>
        <dbReference type="PROSITE" id="PS50097"/>
    </source>
</evidence>
<dbReference type="EMBL" id="JAWDJX010000030">
    <property type="protein sequence ID" value="KAK3050737.1"/>
    <property type="molecule type" value="Genomic_DNA"/>
</dbReference>
<dbReference type="InterPro" id="IPR000210">
    <property type="entry name" value="BTB/POZ_dom"/>
</dbReference>
<evidence type="ECO:0000313" key="3">
    <source>
        <dbReference type="Proteomes" id="UP001271007"/>
    </source>
</evidence>
<dbReference type="PANTHER" id="PTHR47843:SF5">
    <property type="entry name" value="BTB_POZ DOMAIN PROTEIN"/>
    <property type="match status" value="1"/>
</dbReference>
<proteinExistence type="predicted"/>
<evidence type="ECO:0000313" key="2">
    <source>
        <dbReference type="EMBL" id="KAK3050737.1"/>
    </source>
</evidence>
<feature type="domain" description="BTB" evidence="1">
    <location>
        <begin position="22"/>
        <end position="102"/>
    </location>
</feature>
<accession>A0AAJ0DB93</accession>
<comment type="caution">
    <text evidence="2">The sequence shown here is derived from an EMBL/GenBank/DDBJ whole genome shotgun (WGS) entry which is preliminary data.</text>
</comment>
<dbReference type="PROSITE" id="PS50097">
    <property type="entry name" value="BTB"/>
    <property type="match status" value="1"/>
</dbReference>
<dbReference type="Proteomes" id="UP001271007">
    <property type="component" value="Unassembled WGS sequence"/>
</dbReference>
<gene>
    <name evidence="2" type="ORF">LTR09_008103</name>
</gene>
<keyword evidence="3" id="KW-1185">Reference proteome</keyword>
<sequence>MDEGIEEMTACMRMAASSGAYSDLTIQCGSKQWTVHKLILCTRSEYFAAACKPNAFKEGDMSLIRLVATTDEGHADDIGADDPEAVRCMVNFLYRHDYTPARVHITSEEANQGMATKVETPTRQNNYHQQQTKPAPVLKPSGDCKTAMHAKVYALGSKYGIRSLQAVAKIKFAEAATYAWNNSTFIEAIDLVYKNTPDDDKGLRDIVARTIIDHSAVLTPKAGVEACVRNIDGLAFDLLKLKSTSKPDVDGPSCNKCGSSKRVHAANARTGYEFNRSLAEHGRWKVTSADNKTLV</sequence>
<protein>
    <recommendedName>
        <fullName evidence="1">BTB domain-containing protein</fullName>
    </recommendedName>
</protein>
<organism evidence="2 3">
    <name type="scientific">Extremus antarcticus</name>
    <dbReference type="NCBI Taxonomy" id="702011"/>
    <lineage>
        <taxon>Eukaryota</taxon>
        <taxon>Fungi</taxon>
        <taxon>Dikarya</taxon>
        <taxon>Ascomycota</taxon>
        <taxon>Pezizomycotina</taxon>
        <taxon>Dothideomycetes</taxon>
        <taxon>Dothideomycetidae</taxon>
        <taxon>Mycosphaerellales</taxon>
        <taxon>Extremaceae</taxon>
        <taxon>Extremus</taxon>
    </lineage>
</organism>